<name>A0A7D5P503_9EURY</name>
<accession>A0A7D5P503</accession>
<dbReference type="Gene3D" id="3.30.2310.20">
    <property type="entry name" value="RelE-like"/>
    <property type="match status" value="1"/>
</dbReference>
<evidence type="ECO:0000313" key="1">
    <source>
        <dbReference type="EMBL" id="QLH80986.1"/>
    </source>
</evidence>
<reference evidence="1 2" key="1">
    <citation type="submission" date="2020-07" db="EMBL/GenBank/DDBJ databases">
        <title>Halosimplex litoreum sp. nov. and Halosimplex rubrum sp. nov., isolated from different salt environments.</title>
        <authorList>
            <person name="Cui H."/>
        </authorList>
    </citation>
    <scope>NUCLEOTIDE SEQUENCE [LARGE SCALE GENOMIC DNA]</scope>
    <source>
        <strain evidence="1 2">R2</strain>
    </source>
</reference>
<sequence length="110" mass="13090">MPRSPSEYRIHPAVYDDIEQIKDHNPDHAERCFDTIDDWERKIGWGRVPQNHLTYLTGSKSHNFYREWVGQSGYRIIYDISGDVMTVVAVRPKGDDTYDLDEFRRRMDQL</sequence>
<dbReference type="Proteomes" id="UP000509346">
    <property type="component" value="Chromosome"/>
</dbReference>
<dbReference type="EMBL" id="CP058909">
    <property type="protein sequence ID" value="QLH80986.1"/>
    <property type="molecule type" value="Genomic_DNA"/>
</dbReference>
<dbReference type="InterPro" id="IPR035093">
    <property type="entry name" value="RelE/ParE_toxin_dom_sf"/>
</dbReference>
<evidence type="ECO:0000313" key="2">
    <source>
        <dbReference type="Proteomes" id="UP000509346"/>
    </source>
</evidence>
<dbReference type="SUPFAM" id="SSF143011">
    <property type="entry name" value="RelE-like"/>
    <property type="match status" value="1"/>
</dbReference>
<proteinExistence type="predicted"/>
<gene>
    <name evidence="1" type="ORF">HZS54_04750</name>
</gene>
<dbReference type="KEGG" id="hpel:HZS54_04750"/>
<organism evidence="1 2">
    <name type="scientific">Halosimplex pelagicum</name>
    <dbReference type="NCBI Taxonomy" id="869886"/>
    <lineage>
        <taxon>Archaea</taxon>
        <taxon>Methanobacteriati</taxon>
        <taxon>Methanobacteriota</taxon>
        <taxon>Stenosarchaea group</taxon>
        <taxon>Halobacteria</taxon>
        <taxon>Halobacteriales</taxon>
        <taxon>Haloarculaceae</taxon>
        <taxon>Halosimplex</taxon>
    </lineage>
</organism>
<keyword evidence="2" id="KW-1185">Reference proteome</keyword>
<protein>
    <submittedName>
        <fullName evidence="1">Type II toxin-antitoxin system RelE/ParE family toxin</fullName>
    </submittedName>
</protein>
<dbReference type="AlphaFoldDB" id="A0A7D5P503"/>